<evidence type="ECO:0000256" key="3">
    <source>
        <dbReference type="ARBA" id="ARBA00022664"/>
    </source>
</evidence>
<evidence type="ECO:0000256" key="1">
    <source>
        <dbReference type="ARBA" id="ARBA00004123"/>
    </source>
</evidence>
<dbReference type="CDD" id="cd21373">
    <property type="entry name" value="cwf21_SRRM2-like"/>
    <property type="match status" value="1"/>
</dbReference>
<dbReference type="PANTHER" id="PTHR36562:SF5">
    <property type="entry name" value="SERINE_ARGININE REPETITIVE MATRIX 2"/>
    <property type="match status" value="1"/>
</dbReference>
<keyword evidence="6" id="KW-0539">Nucleus</keyword>
<dbReference type="GO" id="GO:0005681">
    <property type="term" value="C:spliceosomal complex"/>
    <property type="evidence" value="ECO:0007669"/>
    <property type="project" value="UniProtKB-KW"/>
</dbReference>
<comment type="similarity">
    <text evidence="2">Belongs to the CWC21 family.</text>
</comment>
<evidence type="ECO:0000313" key="8">
    <source>
        <dbReference type="EMBL" id="KAK6625089.1"/>
    </source>
</evidence>
<evidence type="ECO:0000259" key="7">
    <source>
        <dbReference type="SMART" id="SM01115"/>
    </source>
</evidence>
<dbReference type="Proteomes" id="UP001372834">
    <property type="component" value="Unassembled WGS sequence"/>
</dbReference>
<dbReference type="AlphaFoldDB" id="A0AAN8S8M1"/>
<comment type="subcellular location">
    <subcellularLocation>
        <location evidence="1">Nucleus</location>
    </subcellularLocation>
</comment>
<gene>
    <name evidence="8" type="primary">SRRM2</name>
    <name evidence="8" type="ORF">RUM43_005380</name>
</gene>
<proteinExistence type="inferred from homology"/>
<sequence length="127" mass="14621">MYNGIGLQTPRGSGTNGYVQRNWAFVRKTKDKVHYKTEEELEKLEANSTKQPNKEILDHQRKRKTEIKCMELEEVLEDQGYSKEEISEKVAKYRDMLNATHSDKKSDVAKDEFGRVMAGIFNAPPLG</sequence>
<dbReference type="InterPro" id="IPR013170">
    <property type="entry name" value="mRNA_splic_Cwf21_dom"/>
</dbReference>
<organism evidence="8 9">
    <name type="scientific">Polyplax serrata</name>
    <name type="common">Common mouse louse</name>
    <dbReference type="NCBI Taxonomy" id="468196"/>
    <lineage>
        <taxon>Eukaryota</taxon>
        <taxon>Metazoa</taxon>
        <taxon>Ecdysozoa</taxon>
        <taxon>Arthropoda</taxon>
        <taxon>Hexapoda</taxon>
        <taxon>Insecta</taxon>
        <taxon>Pterygota</taxon>
        <taxon>Neoptera</taxon>
        <taxon>Paraneoptera</taxon>
        <taxon>Psocodea</taxon>
        <taxon>Troctomorpha</taxon>
        <taxon>Phthiraptera</taxon>
        <taxon>Anoplura</taxon>
        <taxon>Polyplacidae</taxon>
        <taxon>Polyplax</taxon>
    </lineage>
</organism>
<evidence type="ECO:0000256" key="2">
    <source>
        <dbReference type="ARBA" id="ARBA00005954"/>
    </source>
</evidence>
<dbReference type="SMART" id="SM01115">
    <property type="entry name" value="cwf21"/>
    <property type="match status" value="1"/>
</dbReference>
<evidence type="ECO:0000313" key="9">
    <source>
        <dbReference type="Proteomes" id="UP001372834"/>
    </source>
</evidence>
<feature type="domain" description="CWF21" evidence="7">
    <location>
        <begin position="57"/>
        <end position="102"/>
    </location>
</feature>
<protein>
    <submittedName>
        <fullName evidence="8">Serine/arginine repetitive matrix protein 2</fullName>
    </submittedName>
</protein>
<name>A0AAN8S8M1_POLSC</name>
<keyword evidence="4" id="KW-0747">Spliceosome</keyword>
<keyword evidence="5" id="KW-0508">mRNA splicing</keyword>
<dbReference type="Pfam" id="PF08312">
    <property type="entry name" value="cwf21"/>
    <property type="match status" value="1"/>
</dbReference>
<dbReference type="Gene3D" id="6.10.140.420">
    <property type="match status" value="1"/>
</dbReference>
<evidence type="ECO:0000256" key="5">
    <source>
        <dbReference type="ARBA" id="ARBA00023187"/>
    </source>
</evidence>
<dbReference type="InterPro" id="IPR051372">
    <property type="entry name" value="CWC21"/>
</dbReference>
<evidence type="ECO:0000256" key="4">
    <source>
        <dbReference type="ARBA" id="ARBA00022728"/>
    </source>
</evidence>
<dbReference type="EMBL" id="JAWJWE010000037">
    <property type="protein sequence ID" value="KAK6625089.1"/>
    <property type="molecule type" value="Genomic_DNA"/>
</dbReference>
<keyword evidence="3" id="KW-0507">mRNA processing</keyword>
<comment type="caution">
    <text evidence="8">The sequence shown here is derived from an EMBL/GenBank/DDBJ whole genome shotgun (WGS) entry which is preliminary data.</text>
</comment>
<dbReference type="GO" id="GO:0008380">
    <property type="term" value="P:RNA splicing"/>
    <property type="evidence" value="ECO:0007669"/>
    <property type="project" value="UniProtKB-KW"/>
</dbReference>
<accession>A0AAN8S8M1</accession>
<evidence type="ECO:0000256" key="6">
    <source>
        <dbReference type="ARBA" id="ARBA00023242"/>
    </source>
</evidence>
<reference evidence="8 9" key="1">
    <citation type="submission" date="2023-10" db="EMBL/GenBank/DDBJ databases">
        <title>Genomes of two closely related lineages of the louse Polyplax serrata with different host specificities.</title>
        <authorList>
            <person name="Martinu J."/>
            <person name="Tarabai H."/>
            <person name="Stefka J."/>
            <person name="Hypsa V."/>
        </authorList>
    </citation>
    <scope>NUCLEOTIDE SEQUENCE [LARGE SCALE GENOMIC DNA]</scope>
    <source>
        <strain evidence="8">HR10_N</strain>
    </source>
</reference>
<dbReference type="PANTHER" id="PTHR36562">
    <property type="entry name" value="SERINE/ARGININE REPETITIVE MATRIX 2"/>
    <property type="match status" value="1"/>
</dbReference>
<dbReference type="GO" id="GO:0006397">
    <property type="term" value="P:mRNA processing"/>
    <property type="evidence" value="ECO:0007669"/>
    <property type="project" value="UniProtKB-KW"/>
</dbReference>